<feature type="binding site" evidence="9">
    <location>
        <position position="136"/>
    </location>
    <ligand>
        <name>4-amino-2-methyl-5-(diphosphooxymethyl)pyrimidine</name>
        <dbReference type="ChEBI" id="CHEBI:57841"/>
    </ligand>
</feature>
<evidence type="ECO:0000256" key="6">
    <source>
        <dbReference type="ARBA" id="ARBA00047334"/>
    </source>
</evidence>
<comment type="catalytic activity">
    <reaction evidence="8 9 10">
        <text>2-[(2R,5Z)-2-carboxy-4-methylthiazol-5(2H)-ylidene]ethyl phosphate + 4-amino-2-methyl-5-(diphosphooxymethyl)pyrimidine + 2 H(+) = thiamine phosphate + CO2 + diphosphate</text>
        <dbReference type="Rhea" id="RHEA:47844"/>
        <dbReference type="ChEBI" id="CHEBI:15378"/>
        <dbReference type="ChEBI" id="CHEBI:16526"/>
        <dbReference type="ChEBI" id="CHEBI:33019"/>
        <dbReference type="ChEBI" id="CHEBI:37575"/>
        <dbReference type="ChEBI" id="CHEBI:57841"/>
        <dbReference type="ChEBI" id="CHEBI:62899"/>
        <dbReference type="EC" id="2.5.1.3"/>
    </reaction>
</comment>
<keyword evidence="2 9" id="KW-0808">Transferase</keyword>
<comment type="pathway">
    <text evidence="1 9 11">Cofactor biosynthesis; thiamine diphosphate biosynthesis; thiamine phosphate from 4-amino-2-methyl-5-diphosphomethylpyrimidine and 4-methyl-5-(2-phosphoethyl)-thiazole: step 1/1.</text>
</comment>
<sequence>MKIDTSLYLVTSRYGESESVFLQKIEEACKNGVTLVQLREKELTTSAYYSLAQKVKNVTDYYQIPLIIDDRVDICLAVDASGVHIGDDELPTEVTRQLIGDKILGVSAKNVSQAQEAQMSGADYLGIGAMFSTTTKKDAQTTSFETLQQITQEISIPVVAIGGITEERITNFNHINIQGIAVVSEIMKASNIGEKVGQMRAKFTQLEGK</sequence>
<dbReference type="Proteomes" id="UP000236214">
    <property type="component" value="Unassembled WGS sequence"/>
</dbReference>
<evidence type="ECO:0000256" key="2">
    <source>
        <dbReference type="ARBA" id="ARBA00022679"/>
    </source>
</evidence>
<dbReference type="SUPFAM" id="SSF51391">
    <property type="entry name" value="Thiamin phosphate synthase"/>
    <property type="match status" value="1"/>
</dbReference>
<feature type="binding site" evidence="9">
    <location>
        <position position="69"/>
    </location>
    <ligand>
        <name>4-amino-2-methyl-5-(diphosphooxymethyl)pyrimidine</name>
        <dbReference type="ChEBI" id="CHEBI:57841"/>
    </ligand>
</feature>
<dbReference type="Gene3D" id="3.20.20.70">
    <property type="entry name" value="Aldolase class I"/>
    <property type="match status" value="1"/>
</dbReference>
<evidence type="ECO:0000256" key="5">
    <source>
        <dbReference type="ARBA" id="ARBA00022977"/>
    </source>
</evidence>
<comment type="similarity">
    <text evidence="9 10">Belongs to the thiamine-phosphate synthase family.</text>
</comment>
<dbReference type="InterPro" id="IPR013785">
    <property type="entry name" value="Aldolase_TIM"/>
</dbReference>
<evidence type="ECO:0000256" key="4">
    <source>
        <dbReference type="ARBA" id="ARBA00022842"/>
    </source>
</evidence>
<feature type="binding site" evidence="9">
    <location>
        <position position="163"/>
    </location>
    <ligand>
        <name>2-[(2R,5Z)-2-carboxy-4-methylthiazol-5(2H)-ylidene]ethyl phosphate</name>
        <dbReference type="ChEBI" id="CHEBI:62899"/>
    </ligand>
</feature>
<dbReference type="HAMAP" id="MF_00097">
    <property type="entry name" value="TMP_synthase"/>
    <property type="match status" value="1"/>
</dbReference>
<feature type="binding site" evidence="9">
    <location>
        <begin position="183"/>
        <end position="184"/>
    </location>
    <ligand>
        <name>2-[(2R,5Z)-2-carboxy-4-methylthiazol-5(2H)-ylidene]ethyl phosphate</name>
        <dbReference type="ChEBI" id="CHEBI:62899"/>
    </ligand>
</feature>
<keyword evidence="5 9" id="KW-0784">Thiamine biosynthesis</keyword>
<dbReference type="GO" id="GO:0009228">
    <property type="term" value="P:thiamine biosynthetic process"/>
    <property type="evidence" value="ECO:0007669"/>
    <property type="project" value="UniProtKB-KW"/>
</dbReference>
<comment type="catalytic activity">
    <reaction evidence="7 9 10">
        <text>2-(2-carboxy-4-methylthiazol-5-yl)ethyl phosphate + 4-amino-2-methyl-5-(diphosphooxymethyl)pyrimidine + 2 H(+) = thiamine phosphate + CO2 + diphosphate</text>
        <dbReference type="Rhea" id="RHEA:47848"/>
        <dbReference type="ChEBI" id="CHEBI:15378"/>
        <dbReference type="ChEBI" id="CHEBI:16526"/>
        <dbReference type="ChEBI" id="CHEBI:33019"/>
        <dbReference type="ChEBI" id="CHEBI:37575"/>
        <dbReference type="ChEBI" id="CHEBI:57841"/>
        <dbReference type="ChEBI" id="CHEBI:62890"/>
        <dbReference type="EC" id="2.5.1.3"/>
    </reaction>
</comment>
<dbReference type="Pfam" id="PF02581">
    <property type="entry name" value="TMP-TENI"/>
    <property type="match status" value="1"/>
</dbReference>
<keyword evidence="3 9" id="KW-0479">Metal-binding</keyword>
<dbReference type="PANTHER" id="PTHR20857:SF15">
    <property type="entry name" value="THIAMINE-PHOSPHATE SYNTHASE"/>
    <property type="match status" value="1"/>
</dbReference>
<dbReference type="GO" id="GO:0009229">
    <property type="term" value="P:thiamine diphosphate biosynthetic process"/>
    <property type="evidence" value="ECO:0007669"/>
    <property type="project" value="UniProtKB-UniRule"/>
</dbReference>
<organism evidence="12 13">
    <name type="scientific">Tetragenococcus halophilus subsp. halophilus</name>
    <dbReference type="NCBI Taxonomy" id="1513897"/>
    <lineage>
        <taxon>Bacteria</taxon>
        <taxon>Bacillati</taxon>
        <taxon>Bacillota</taxon>
        <taxon>Bacilli</taxon>
        <taxon>Lactobacillales</taxon>
        <taxon>Enterococcaceae</taxon>
        <taxon>Tetragenococcus</taxon>
    </lineage>
</organism>
<keyword evidence="4 9" id="KW-0460">Magnesium</keyword>
<evidence type="ECO:0000256" key="8">
    <source>
        <dbReference type="ARBA" id="ARBA00047883"/>
    </source>
</evidence>
<evidence type="ECO:0000256" key="1">
    <source>
        <dbReference type="ARBA" id="ARBA00005165"/>
    </source>
</evidence>
<dbReference type="NCBIfam" id="TIGR00693">
    <property type="entry name" value="thiE"/>
    <property type="match status" value="1"/>
</dbReference>
<dbReference type="EC" id="2.5.1.3" evidence="9"/>
<evidence type="ECO:0000256" key="9">
    <source>
        <dbReference type="HAMAP-Rule" id="MF_00097"/>
    </source>
</evidence>
<dbReference type="RefSeq" id="WP_014123452.1">
    <property type="nucleotide sequence ID" value="NZ_BAABQP010000010.1"/>
</dbReference>
<dbReference type="GO" id="GO:0004789">
    <property type="term" value="F:thiamine-phosphate diphosphorylase activity"/>
    <property type="evidence" value="ECO:0007669"/>
    <property type="project" value="UniProtKB-UniRule"/>
</dbReference>
<feature type="binding site" evidence="9">
    <location>
        <begin position="133"/>
        <end position="135"/>
    </location>
    <ligand>
        <name>2-[(2R,5Z)-2-carboxy-4-methylthiazol-5(2H)-ylidene]ethyl phosphate</name>
        <dbReference type="ChEBI" id="CHEBI:62899"/>
    </ligand>
</feature>
<comment type="caution">
    <text evidence="12">The sequence shown here is derived from an EMBL/GenBank/DDBJ whole genome shotgun (WGS) entry which is preliminary data.</text>
</comment>
<dbReference type="EMBL" id="BDEC01000007">
    <property type="protein sequence ID" value="GBD67416.1"/>
    <property type="molecule type" value="Genomic_DNA"/>
</dbReference>
<dbReference type="InterPro" id="IPR034291">
    <property type="entry name" value="TMP_synthase"/>
</dbReference>
<dbReference type="InterPro" id="IPR022998">
    <property type="entry name" value="ThiamineP_synth_TenI"/>
</dbReference>
<feature type="binding site" evidence="9">
    <location>
        <begin position="37"/>
        <end position="41"/>
    </location>
    <ligand>
        <name>4-amino-2-methyl-5-(diphosphooxymethyl)pyrimidine</name>
        <dbReference type="ChEBI" id="CHEBI:57841"/>
    </ligand>
</feature>
<dbReference type="CDD" id="cd00564">
    <property type="entry name" value="TMP_TenI"/>
    <property type="match status" value="1"/>
</dbReference>
<keyword evidence="13" id="KW-1185">Reference proteome</keyword>
<dbReference type="InterPro" id="IPR036206">
    <property type="entry name" value="ThiamineP_synth_sf"/>
</dbReference>
<proteinExistence type="inferred from homology"/>
<comment type="cofactor">
    <cofactor evidence="9">
        <name>Mg(2+)</name>
        <dbReference type="ChEBI" id="CHEBI:18420"/>
    </cofactor>
    <text evidence="9">Binds 1 Mg(2+) ion per subunit.</text>
</comment>
<evidence type="ECO:0000313" key="13">
    <source>
        <dbReference type="Proteomes" id="UP000236214"/>
    </source>
</evidence>
<reference evidence="12 13" key="1">
    <citation type="submission" date="2016-05" db="EMBL/GenBank/DDBJ databases">
        <title>Whole genome sequencing of Tetragenococcus halophilus subsp. halophilus NISL 7118.</title>
        <authorList>
            <person name="Shiwa Y."/>
            <person name="Nishimura I."/>
            <person name="Yoshikawa H."/>
            <person name="Koyama Y."/>
            <person name="Oguma T."/>
        </authorList>
    </citation>
    <scope>NUCLEOTIDE SEQUENCE [LARGE SCALE GENOMIC DNA]</scope>
    <source>
        <strain evidence="12 13">NISL 7118</strain>
    </source>
</reference>
<feature type="binding site" evidence="9">
    <location>
        <position position="107"/>
    </location>
    <ligand>
        <name>4-amino-2-methyl-5-(diphosphooxymethyl)pyrimidine</name>
        <dbReference type="ChEBI" id="CHEBI:57841"/>
    </ligand>
</feature>
<dbReference type="FunFam" id="3.20.20.70:FF:000096">
    <property type="entry name" value="Thiamine-phosphate synthase"/>
    <property type="match status" value="1"/>
</dbReference>
<dbReference type="UniPathway" id="UPA00060">
    <property type="reaction ID" value="UER00141"/>
</dbReference>
<dbReference type="PANTHER" id="PTHR20857">
    <property type="entry name" value="THIAMINE-PHOSPHATE PYROPHOSPHORYLASE"/>
    <property type="match status" value="1"/>
</dbReference>
<evidence type="ECO:0000256" key="10">
    <source>
        <dbReference type="RuleBase" id="RU003826"/>
    </source>
</evidence>
<name>A0A2H6DU54_TETHA</name>
<evidence type="ECO:0000313" key="12">
    <source>
        <dbReference type="EMBL" id="GBD67416.1"/>
    </source>
</evidence>
<accession>A0A2H6DU54</accession>
<feature type="binding site" evidence="9">
    <location>
        <position position="89"/>
    </location>
    <ligand>
        <name>Mg(2+)</name>
        <dbReference type="ChEBI" id="CHEBI:18420"/>
    </ligand>
</feature>
<evidence type="ECO:0000256" key="3">
    <source>
        <dbReference type="ARBA" id="ARBA00022723"/>
    </source>
</evidence>
<protein>
    <recommendedName>
        <fullName evidence="9">Thiamine-phosphate synthase</fullName>
        <shortName evidence="9">TP synthase</shortName>
        <shortName evidence="9">TPS</shortName>
        <ecNumber evidence="9">2.5.1.3</ecNumber>
    </recommendedName>
    <alternativeName>
        <fullName evidence="9">Thiamine-phosphate pyrophosphorylase</fullName>
        <shortName evidence="9">TMP pyrophosphorylase</shortName>
        <shortName evidence="9">TMP-PPase</shortName>
    </alternativeName>
</protein>
<gene>
    <name evidence="9 12" type="primary">thiE</name>
    <name evidence="12" type="ORF">TEHN7118_0222</name>
</gene>
<comment type="catalytic activity">
    <reaction evidence="6 9 10">
        <text>4-methyl-5-(2-phosphooxyethyl)-thiazole + 4-amino-2-methyl-5-(diphosphooxymethyl)pyrimidine + H(+) = thiamine phosphate + diphosphate</text>
        <dbReference type="Rhea" id="RHEA:22328"/>
        <dbReference type="ChEBI" id="CHEBI:15378"/>
        <dbReference type="ChEBI" id="CHEBI:33019"/>
        <dbReference type="ChEBI" id="CHEBI:37575"/>
        <dbReference type="ChEBI" id="CHEBI:57841"/>
        <dbReference type="ChEBI" id="CHEBI:58296"/>
        <dbReference type="EC" id="2.5.1.3"/>
    </reaction>
</comment>
<dbReference type="GO" id="GO:0000287">
    <property type="term" value="F:magnesium ion binding"/>
    <property type="evidence" value="ECO:0007669"/>
    <property type="project" value="UniProtKB-UniRule"/>
</dbReference>
<dbReference type="AlphaFoldDB" id="A0A2H6DU54"/>
<feature type="binding site" evidence="9">
    <location>
        <position position="70"/>
    </location>
    <ligand>
        <name>Mg(2+)</name>
        <dbReference type="ChEBI" id="CHEBI:18420"/>
    </ligand>
</feature>
<evidence type="ECO:0000256" key="7">
    <source>
        <dbReference type="ARBA" id="ARBA00047851"/>
    </source>
</evidence>
<dbReference type="GO" id="GO:0005737">
    <property type="term" value="C:cytoplasm"/>
    <property type="evidence" value="ECO:0007669"/>
    <property type="project" value="TreeGrafter"/>
</dbReference>
<evidence type="ECO:0000256" key="11">
    <source>
        <dbReference type="RuleBase" id="RU004253"/>
    </source>
</evidence>
<comment type="function">
    <text evidence="9">Condenses 4-methyl-5-(beta-hydroxyethyl)thiazole monophosphate (THZ-P) and 2-methyl-4-amino-5-hydroxymethyl pyrimidine pyrophosphate (HMP-PP) to form thiamine monophosphate (TMP).</text>
</comment>